<evidence type="ECO:0000256" key="2">
    <source>
        <dbReference type="ARBA" id="ARBA00022475"/>
    </source>
</evidence>
<dbReference type="InterPro" id="IPR018363">
    <property type="entry name" value="CD59_antigen_CS"/>
</dbReference>
<feature type="chain" id="PRO_5010244513" evidence="6">
    <location>
        <begin position="21"/>
        <end position="124"/>
    </location>
</feature>
<feature type="signal peptide" evidence="6">
    <location>
        <begin position="1"/>
        <end position="20"/>
    </location>
</feature>
<dbReference type="SUPFAM" id="SSF57302">
    <property type="entry name" value="Snake toxin-like"/>
    <property type="match status" value="1"/>
</dbReference>
<dbReference type="GO" id="GO:0035634">
    <property type="term" value="P:response to stilbenoid"/>
    <property type="evidence" value="ECO:0007669"/>
    <property type="project" value="Ensembl"/>
</dbReference>
<dbReference type="GeneID" id="105992324"/>
<dbReference type="CTD" id="8581"/>
<protein>
    <submittedName>
        <fullName evidence="9">Lymphocyte antigen 6D isoform X2</fullName>
    </submittedName>
</protein>
<dbReference type="GO" id="GO:0009986">
    <property type="term" value="C:cell surface"/>
    <property type="evidence" value="ECO:0007669"/>
    <property type="project" value="Ensembl"/>
</dbReference>
<dbReference type="OrthoDB" id="9449056at2759"/>
<keyword evidence="5" id="KW-0325">Glycoprotein</keyword>
<keyword evidence="8" id="KW-1185">Reference proteome</keyword>
<dbReference type="CDD" id="cd23542">
    <property type="entry name" value="TFP_LU_ECD_Ly6D"/>
    <property type="match status" value="1"/>
</dbReference>
<evidence type="ECO:0000256" key="6">
    <source>
        <dbReference type="SAM" id="SignalP"/>
    </source>
</evidence>
<dbReference type="SMART" id="SM00134">
    <property type="entry name" value="LU"/>
    <property type="match status" value="1"/>
</dbReference>
<dbReference type="InterPro" id="IPR035076">
    <property type="entry name" value="Toxin/TOLIP"/>
</dbReference>
<sequence>MKTVLLLLTALAVAMGPAQALRCHVCNSSTNCKEPQSCPASSKFCRTITTVEPLSGNLIRKDCADWCTPSSIQPGQVSSGSVTTECCQGDLCNNALSAGAPRTSSSLGPVLGLGLLLLILGPRL</sequence>
<keyword evidence="4" id="KW-0472">Membrane</keyword>
<dbReference type="PANTHER" id="PTHR16982:SF2">
    <property type="entry name" value="LYMPHOCYTE ANTIGEN 6D"/>
    <property type="match status" value="1"/>
</dbReference>
<dbReference type="PROSITE" id="PS00983">
    <property type="entry name" value="LY6_UPAR"/>
    <property type="match status" value="1"/>
</dbReference>
<dbReference type="GO" id="GO:0005886">
    <property type="term" value="C:plasma membrane"/>
    <property type="evidence" value="ECO:0007669"/>
    <property type="project" value="UniProtKB-SubCell"/>
</dbReference>
<name>A0A1S3FVM6_DIPOR</name>
<feature type="domain" description="UPAR/Ly6" evidence="7">
    <location>
        <begin position="21"/>
        <end position="106"/>
    </location>
</feature>
<dbReference type="RefSeq" id="XP_012880608.1">
    <property type="nucleotide sequence ID" value="XM_013025154.1"/>
</dbReference>
<evidence type="ECO:0000256" key="5">
    <source>
        <dbReference type="ARBA" id="ARBA00023180"/>
    </source>
</evidence>
<evidence type="ECO:0000313" key="8">
    <source>
        <dbReference type="Proteomes" id="UP000081671"/>
    </source>
</evidence>
<dbReference type="Gene3D" id="2.10.60.10">
    <property type="entry name" value="CD59"/>
    <property type="match status" value="1"/>
</dbReference>
<dbReference type="AlphaFoldDB" id="A0A1S3FVM6"/>
<evidence type="ECO:0000256" key="3">
    <source>
        <dbReference type="ARBA" id="ARBA00022729"/>
    </source>
</evidence>
<dbReference type="STRING" id="10020.ENSDORP00000019574"/>
<keyword evidence="3 6" id="KW-0732">Signal</keyword>
<evidence type="ECO:0000256" key="4">
    <source>
        <dbReference type="ARBA" id="ARBA00023136"/>
    </source>
</evidence>
<organism evidence="8 9">
    <name type="scientific">Dipodomys ordii</name>
    <name type="common">Ord's kangaroo rat</name>
    <dbReference type="NCBI Taxonomy" id="10020"/>
    <lineage>
        <taxon>Eukaryota</taxon>
        <taxon>Metazoa</taxon>
        <taxon>Chordata</taxon>
        <taxon>Craniata</taxon>
        <taxon>Vertebrata</taxon>
        <taxon>Euteleostomi</taxon>
        <taxon>Mammalia</taxon>
        <taxon>Eutheria</taxon>
        <taxon>Euarchontoglires</taxon>
        <taxon>Glires</taxon>
        <taxon>Rodentia</taxon>
        <taxon>Castorimorpha</taxon>
        <taxon>Heteromyidae</taxon>
        <taxon>Dipodomyinae</taxon>
        <taxon>Dipodomys</taxon>
    </lineage>
</organism>
<dbReference type="GO" id="GO:0030098">
    <property type="term" value="P:lymphocyte differentiation"/>
    <property type="evidence" value="ECO:0007669"/>
    <property type="project" value="Ensembl"/>
</dbReference>
<accession>A0A1S3FVM6</accession>
<dbReference type="InterPro" id="IPR042339">
    <property type="entry name" value="Ly6D"/>
</dbReference>
<evidence type="ECO:0000256" key="1">
    <source>
        <dbReference type="ARBA" id="ARBA00004236"/>
    </source>
</evidence>
<dbReference type="PANTHER" id="PTHR16982">
    <property type="entry name" value="LYMPHOCYTE ANTIGEN 6D"/>
    <property type="match status" value="1"/>
</dbReference>
<dbReference type="InterPro" id="IPR016054">
    <property type="entry name" value="LY6_UPA_recep-like"/>
</dbReference>
<dbReference type="FunFam" id="2.10.60.10:FF:000003">
    <property type="entry name" value="lymphocyte antigen 6E isoform X1"/>
    <property type="match status" value="1"/>
</dbReference>
<keyword evidence="2" id="KW-1003">Cell membrane</keyword>
<comment type="subcellular location">
    <subcellularLocation>
        <location evidence="1">Cell membrane</location>
    </subcellularLocation>
</comment>
<dbReference type="Proteomes" id="UP000081671">
    <property type="component" value="Unplaced"/>
</dbReference>
<proteinExistence type="predicted"/>
<dbReference type="OMA" id="LVKKDCA"/>
<evidence type="ECO:0000259" key="7">
    <source>
        <dbReference type="SMART" id="SM00134"/>
    </source>
</evidence>
<dbReference type="InterPro" id="IPR045860">
    <property type="entry name" value="Snake_toxin-like_sf"/>
</dbReference>
<evidence type="ECO:0000313" key="9">
    <source>
        <dbReference type="RefSeq" id="XP_012880608.1"/>
    </source>
</evidence>
<dbReference type="Pfam" id="PF00087">
    <property type="entry name" value="Toxin_TOLIP"/>
    <property type="match status" value="1"/>
</dbReference>
<gene>
    <name evidence="9" type="primary">Ly6d</name>
</gene>
<reference evidence="9" key="1">
    <citation type="submission" date="2025-08" db="UniProtKB">
        <authorList>
            <consortium name="RefSeq"/>
        </authorList>
    </citation>
    <scope>IDENTIFICATION</scope>
    <source>
        <tissue evidence="9">Kidney</tissue>
    </source>
</reference>